<keyword evidence="1" id="KW-0812">Transmembrane</keyword>
<dbReference type="Pfam" id="PF03009">
    <property type="entry name" value="GDPD"/>
    <property type="match status" value="1"/>
</dbReference>
<evidence type="ECO:0000313" key="4">
    <source>
        <dbReference type="Proteomes" id="UP001287356"/>
    </source>
</evidence>
<accession>A0AAE0N7E2</accession>
<dbReference type="AlphaFoldDB" id="A0AAE0N7E2"/>
<keyword evidence="4" id="KW-1185">Reference proteome</keyword>
<reference evidence="3" key="1">
    <citation type="journal article" date="2023" name="Mol. Phylogenet. Evol.">
        <title>Genome-scale phylogeny and comparative genomics of the fungal order Sordariales.</title>
        <authorList>
            <person name="Hensen N."/>
            <person name="Bonometti L."/>
            <person name="Westerberg I."/>
            <person name="Brannstrom I.O."/>
            <person name="Guillou S."/>
            <person name="Cros-Aarteil S."/>
            <person name="Calhoun S."/>
            <person name="Haridas S."/>
            <person name="Kuo A."/>
            <person name="Mondo S."/>
            <person name="Pangilinan J."/>
            <person name="Riley R."/>
            <person name="LaButti K."/>
            <person name="Andreopoulos B."/>
            <person name="Lipzen A."/>
            <person name="Chen C."/>
            <person name="Yan M."/>
            <person name="Daum C."/>
            <person name="Ng V."/>
            <person name="Clum A."/>
            <person name="Steindorff A."/>
            <person name="Ohm R.A."/>
            <person name="Martin F."/>
            <person name="Silar P."/>
            <person name="Natvig D.O."/>
            <person name="Lalanne C."/>
            <person name="Gautier V."/>
            <person name="Ament-Velasquez S.L."/>
            <person name="Kruys A."/>
            <person name="Hutchinson M.I."/>
            <person name="Powell A.J."/>
            <person name="Barry K."/>
            <person name="Miller A.N."/>
            <person name="Grigoriev I.V."/>
            <person name="Debuchy R."/>
            <person name="Gladieux P."/>
            <person name="Hiltunen Thoren M."/>
            <person name="Johannesson H."/>
        </authorList>
    </citation>
    <scope>NUCLEOTIDE SEQUENCE</scope>
    <source>
        <strain evidence="3">CBS 958.72</strain>
    </source>
</reference>
<dbReference type="PROSITE" id="PS51704">
    <property type="entry name" value="GP_PDE"/>
    <property type="match status" value="1"/>
</dbReference>
<gene>
    <name evidence="3" type="ORF">B0T24DRAFT_267765</name>
</gene>
<dbReference type="PANTHER" id="PTHR43805:SF1">
    <property type="entry name" value="GP-PDE DOMAIN-CONTAINING PROTEIN"/>
    <property type="match status" value="1"/>
</dbReference>
<comment type="caution">
    <text evidence="3">The sequence shown here is derived from an EMBL/GenBank/DDBJ whole genome shotgun (WGS) entry which is preliminary data.</text>
</comment>
<sequence>MANEISPLLEAKRPAFPAHAAASLPYDGSQHSQRRLPQTIAHRGDASAFPENSMGAFRSAVAVGAHALETDIHLSRDGVVVLSHDASLKRCFGIDQKIADCDWSYLSTLQTLREPRQSLPRLSDLLEYLAQPGLESVWVLLDIKMDDDPDDLLSRTAETIASVPTTRPWNERILLGGWNENYLELCKEYFPGFPVAYIGFTLLYAKRFLEQPQVNFNLAQRSLVGPAGRYFVKAIREARRALFVWTVNDEEWMEWSIRKKVDGVITDNPRLFLDVCRRWEAEGRGSRRWRVPSARGVRLYLTAFCIQALQLVFTALLWRKLNSMGKRRRLSLKPLESI</sequence>
<name>A0AAE0N7E2_9PEZI</name>
<keyword evidence="1" id="KW-1133">Transmembrane helix</keyword>
<proteinExistence type="predicted"/>
<evidence type="ECO:0000313" key="3">
    <source>
        <dbReference type="EMBL" id="KAK3373557.1"/>
    </source>
</evidence>
<dbReference type="InterPro" id="IPR030395">
    <property type="entry name" value="GP_PDE_dom"/>
</dbReference>
<dbReference type="GO" id="GO:0008081">
    <property type="term" value="F:phosphoric diester hydrolase activity"/>
    <property type="evidence" value="ECO:0007669"/>
    <property type="project" value="InterPro"/>
</dbReference>
<evidence type="ECO:0000259" key="2">
    <source>
        <dbReference type="PROSITE" id="PS51704"/>
    </source>
</evidence>
<dbReference type="GO" id="GO:0006629">
    <property type="term" value="P:lipid metabolic process"/>
    <property type="evidence" value="ECO:0007669"/>
    <property type="project" value="InterPro"/>
</dbReference>
<reference evidence="3" key="2">
    <citation type="submission" date="2023-06" db="EMBL/GenBank/DDBJ databases">
        <authorList>
            <consortium name="Lawrence Berkeley National Laboratory"/>
            <person name="Haridas S."/>
            <person name="Hensen N."/>
            <person name="Bonometti L."/>
            <person name="Westerberg I."/>
            <person name="Brannstrom I.O."/>
            <person name="Guillou S."/>
            <person name="Cros-Aarteil S."/>
            <person name="Calhoun S."/>
            <person name="Kuo A."/>
            <person name="Mondo S."/>
            <person name="Pangilinan J."/>
            <person name="Riley R."/>
            <person name="Labutti K."/>
            <person name="Andreopoulos B."/>
            <person name="Lipzen A."/>
            <person name="Chen C."/>
            <person name="Yanf M."/>
            <person name="Daum C."/>
            <person name="Ng V."/>
            <person name="Clum A."/>
            <person name="Steindorff A."/>
            <person name="Ohm R."/>
            <person name="Martin F."/>
            <person name="Silar P."/>
            <person name="Natvig D."/>
            <person name="Lalanne C."/>
            <person name="Gautier V."/>
            <person name="Ament-Velasquez S.L."/>
            <person name="Kruys A."/>
            <person name="Hutchinson M.I."/>
            <person name="Powell A.J."/>
            <person name="Barry K."/>
            <person name="Miller A.N."/>
            <person name="Grigoriev I.V."/>
            <person name="Debuchy R."/>
            <person name="Gladieux P."/>
            <person name="Thoren M.H."/>
            <person name="Johannesson H."/>
        </authorList>
    </citation>
    <scope>NUCLEOTIDE SEQUENCE</scope>
    <source>
        <strain evidence="3">CBS 958.72</strain>
    </source>
</reference>
<feature type="transmembrane region" description="Helical" evidence="1">
    <location>
        <begin position="297"/>
        <end position="318"/>
    </location>
</feature>
<organism evidence="3 4">
    <name type="scientific">Lasiosphaeria ovina</name>
    <dbReference type="NCBI Taxonomy" id="92902"/>
    <lineage>
        <taxon>Eukaryota</taxon>
        <taxon>Fungi</taxon>
        <taxon>Dikarya</taxon>
        <taxon>Ascomycota</taxon>
        <taxon>Pezizomycotina</taxon>
        <taxon>Sordariomycetes</taxon>
        <taxon>Sordariomycetidae</taxon>
        <taxon>Sordariales</taxon>
        <taxon>Lasiosphaeriaceae</taxon>
        <taxon>Lasiosphaeria</taxon>
    </lineage>
</organism>
<dbReference type="CDD" id="cd08570">
    <property type="entry name" value="GDPD_YPL206cp_fungi"/>
    <property type="match status" value="1"/>
</dbReference>
<protein>
    <submittedName>
        <fullName evidence="3">PLC-like phosphodiesterase</fullName>
    </submittedName>
</protein>
<dbReference type="PANTHER" id="PTHR43805">
    <property type="entry name" value="GLYCEROPHOSPHORYL DIESTER PHOSPHODIESTERASE"/>
    <property type="match status" value="1"/>
</dbReference>
<dbReference type="Proteomes" id="UP001287356">
    <property type="component" value="Unassembled WGS sequence"/>
</dbReference>
<dbReference type="SUPFAM" id="SSF51695">
    <property type="entry name" value="PLC-like phosphodiesterases"/>
    <property type="match status" value="1"/>
</dbReference>
<feature type="domain" description="GP-PDE" evidence="2">
    <location>
        <begin position="37"/>
        <end position="276"/>
    </location>
</feature>
<dbReference type="InterPro" id="IPR017946">
    <property type="entry name" value="PLC-like_Pdiesterase_TIM-brl"/>
</dbReference>
<dbReference type="Gene3D" id="3.20.20.190">
    <property type="entry name" value="Phosphatidylinositol (PI) phosphodiesterase"/>
    <property type="match status" value="1"/>
</dbReference>
<evidence type="ECO:0000256" key="1">
    <source>
        <dbReference type="SAM" id="Phobius"/>
    </source>
</evidence>
<keyword evidence="1" id="KW-0472">Membrane</keyword>
<dbReference type="EMBL" id="JAULSN010000004">
    <property type="protein sequence ID" value="KAK3373557.1"/>
    <property type="molecule type" value="Genomic_DNA"/>
</dbReference>